<sequence>MGVGEGAMNRRGFLAGGSVALVAAAAGNARAETAFLTEVLKRGETSSMRVLRSGRVAFDYGDPSEVSYIASVRKSLVAMLYGPAVARGTIRLDRTLAQIGIDDLGGLSTVERGATVGDLLMARSGVYHPAANAGDASALAPPRGSVRPGERFLYNNWDFNALGAIYEAETGRNLYRAFGEDIAAPIGLEDWRADLQQMRNDTGKSKYPAHHFGLSTRDMARLGQLMLDRGRWRGHPVLTERWVRASTALHTGAARVARESPFMPQLGYGYLWWVFDSAAGIQRDLRGAYTASGAYGQFITVVPRLALVIAHKTVVPPPRNVSPKAYLGEILPAVLQVARG</sequence>
<organism evidence="2 3">
    <name type="scientific">Sphingomonas koreensis</name>
    <dbReference type="NCBI Taxonomy" id="93064"/>
    <lineage>
        <taxon>Bacteria</taxon>
        <taxon>Pseudomonadati</taxon>
        <taxon>Pseudomonadota</taxon>
        <taxon>Alphaproteobacteria</taxon>
        <taxon>Sphingomonadales</taxon>
        <taxon>Sphingomonadaceae</taxon>
        <taxon>Sphingomonas</taxon>
    </lineage>
</organism>
<dbReference type="GO" id="GO:0016787">
    <property type="term" value="F:hydrolase activity"/>
    <property type="evidence" value="ECO:0007669"/>
    <property type="project" value="UniProtKB-KW"/>
</dbReference>
<dbReference type="PANTHER" id="PTHR43283">
    <property type="entry name" value="BETA-LACTAMASE-RELATED"/>
    <property type="match status" value="1"/>
</dbReference>
<accession>A0AAJ4VBP3</accession>
<dbReference type="AlphaFoldDB" id="A0AAJ4VBP3"/>
<dbReference type="SUPFAM" id="SSF56601">
    <property type="entry name" value="beta-lactamase/transpeptidase-like"/>
    <property type="match status" value="1"/>
</dbReference>
<proteinExistence type="predicted"/>
<evidence type="ECO:0000259" key="1">
    <source>
        <dbReference type="Pfam" id="PF00144"/>
    </source>
</evidence>
<dbReference type="Pfam" id="PF00144">
    <property type="entry name" value="Beta-lactamase"/>
    <property type="match status" value="1"/>
</dbReference>
<dbReference type="Gene3D" id="3.40.710.10">
    <property type="entry name" value="DD-peptidase/beta-lactamase superfamily"/>
    <property type="match status" value="1"/>
</dbReference>
<protein>
    <submittedName>
        <fullName evidence="2">Class C beta-lactamase-related serine hydrolase</fullName>
    </submittedName>
</protein>
<dbReference type="Proteomes" id="UP000286681">
    <property type="component" value="Unassembled WGS sequence"/>
</dbReference>
<keyword evidence="2" id="KW-0378">Hydrolase</keyword>
<feature type="domain" description="Beta-lactamase-related" evidence="1">
    <location>
        <begin position="50"/>
        <end position="310"/>
    </location>
</feature>
<evidence type="ECO:0000313" key="2">
    <source>
        <dbReference type="EMBL" id="RSV07038.1"/>
    </source>
</evidence>
<dbReference type="InterPro" id="IPR001466">
    <property type="entry name" value="Beta-lactam-related"/>
</dbReference>
<name>A0AAJ4VBP3_9SPHN</name>
<dbReference type="PANTHER" id="PTHR43283:SF7">
    <property type="entry name" value="BETA-LACTAMASE-RELATED DOMAIN-CONTAINING PROTEIN"/>
    <property type="match status" value="1"/>
</dbReference>
<dbReference type="EMBL" id="QQWO01000002">
    <property type="protein sequence ID" value="RSV07038.1"/>
    <property type="molecule type" value="Genomic_DNA"/>
</dbReference>
<gene>
    <name evidence="2" type="ORF">CA257_03300</name>
</gene>
<dbReference type="InterPro" id="IPR012338">
    <property type="entry name" value="Beta-lactam/transpept-like"/>
</dbReference>
<dbReference type="InterPro" id="IPR006311">
    <property type="entry name" value="TAT_signal"/>
</dbReference>
<comment type="caution">
    <text evidence="2">The sequence shown here is derived from an EMBL/GenBank/DDBJ whole genome shotgun (WGS) entry which is preliminary data.</text>
</comment>
<dbReference type="PROSITE" id="PS51318">
    <property type="entry name" value="TAT"/>
    <property type="match status" value="1"/>
</dbReference>
<reference evidence="2 3" key="1">
    <citation type="submission" date="2018-07" db="EMBL/GenBank/DDBJ databases">
        <title>Genomic and Epidemiologic Investigation of an Indolent Hospital Outbreak.</title>
        <authorList>
            <person name="Johnson R.C."/>
            <person name="Deming C."/>
            <person name="Conlan S."/>
            <person name="Zellmer C.J."/>
            <person name="Michelin A.V."/>
            <person name="Lee-Lin S."/>
            <person name="Thomas P.J."/>
            <person name="Park M."/>
            <person name="Weingarten R.A."/>
            <person name="Less J."/>
            <person name="Dekker J.P."/>
            <person name="Frank K.M."/>
            <person name="Musser K.A."/>
            <person name="Mcquiston J.R."/>
            <person name="Henderson D.K."/>
            <person name="Lau A.F."/>
            <person name="Palmore T.N."/>
            <person name="Segre J.A."/>
        </authorList>
    </citation>
    <scope>NUCLEOTIDE SEQUENCE [LARGE SCALE GENOMIC DNA]</scope>
    <source>
        <strain evidence="2 3">SK-NIH.Env10_0317</strain>
    </source>
</reference>
<evidence type="ECO:0000313" key="3">
    <source>
        <dbReference type="Proteomes" id="UP000286681"/>
    </source>
</evidence>
<dbReference type="InterPro" id="IPR050789">
    <property type="entry name" value="Diverse_Enzym_Activities"/>
</dbReference>